<evidence type="ECO:0000313" key="1">
    <source>
        <dbReference type="EMBL" id="KRX36615.1"/>
    </source>
</evidence>
<dbReference type="Proteomes" id="UP000055048">
    <property type="component" value="Unassembled WGS sequence"/>
</dbReference>
<evidence type="ECO:0000313" key="2">
    <source>
        <dbReference type="Proteomes" id="UP000055048"/>
    </source>
</evidence>
<reference evidence="1 2" key="1">
    <citation type="submission" date="2015-01" db="EMBL/GenBank/DDBJ databases">
        <title>Evolution of Trichinella species and genotypes.</title>
        <authorList>
            <person name="Korhonen P.K."/>
            <person name="Edoardo P."/>
            <person name="Giuseppe L.R."/>
            <person name="Gasser R.B."/>
        </authorList>
    </citation>
    <scope>NUCLEOTIDE SEQUENCE [LARGE SCALE GENOMIC DNA]</scope>
    <source>
        <strain evidence="1">ISS417</strain>
    </source>
</reference>
<gene>
    <name evidence="1" type="ORF">T05_7770</name>
</gene>
<name>A0A0V0TDF1_9BILA</name>
<keyword evidence="2" id="KW-1185">Reference proteome</keyword>
<sequence length="84" mass="9374">MYAVDLQVQCKDATNAKMTKINKYIRVKGKKVLRMGSWLTTAPVPRFQTLAPDWSTSPDMSGKAASIRGNSTFAVLPECTYREC</sequence>
<dbReference type="OrthoDB" id="5930447at2759"/>
<comment type="caution">
    <text evidence="1">The sequence shown here is derived from an EMBL/GenBank/DDBJ whole genome shotgun (WGS) entry which is preliminary data.</text>
</comment>
<organism evidence="1 2">
    <name type="scientific">Trichinella murrelli</name>
    <dbReference type="NCBI Taxonomy" id="144512"/>
    <lineage>
        <taxon>Eukaryota</taxon>
        <taxon>Metazoa</taxon>
        <taxon>Ecdysozoa</taxon>
        <taxon>Nematoda</taxon>
        <taxon>Enoplea</taxon>
        <taxon>Dorylaimia</taxon>
        <taxon>Trichinellida</taxon>
        <taxon>Trichinellidae</taxon>
        <taxon>Trichinella</taxon>
    </lineage>
</organism>
<dbReference type="EMBL" id="JYDJ01000353">
    <property type="protein sequence ID" value="KRX36615.1"/>
    <property type="molecule type" value="Genomic_DNA"/>
</dbReference>
<protein>
    <submittedName>
        <fullName evidence="1">Uncharacterized protein</fullName>
    </submittedName>
</protein>
<proteinExistence type="predicted"/>
<dbReference type="AlphaFoldDB" id="A0A0V0TDF1"/>
<accession>A0A0V0TDF1</accession>